<gene>
    <name evidence="2" type="ORF">Maq22A_1p36505</name>
</gene>
<dbReference type="Proteomes" id="UP000061432">
    <property type="component" value="Plasmid pMaq22A_1p"/>
</dbReference>
<evidence type="ECO:0000256" key="1">
    <source>
        <dbReference type="SAM" id="SignalP"/>
    </source>
</evidence>
<organism evidence="2 3">
    <name type="scientific">Methylobacterium aquaticum</name>
    <dbReference type="NCBI Taxonomy" id="270351"/>
    <lineage>
        <taxon>Bacteria</taxon>
        <taxon>Pseudomonadati</taxon>
        <taxon>Pseudomonadota</taxon>
        <taxon>Alphaproteobacteria</taxon>
        <taxon>Hyphomicrobiales</taxon>
        <taxon>Methylobacteriaceae</taxon>
        <taxon>Methylobacterium</taxon>
    </lineage>
</organism>
<protein>
    <submittedName>
        <fullName evidence="2">Uncharacterized protein</fullName>
    </submittedName>
</protein>
<feature type="chain" id="PRO_5002189616" evidence="1">
    <location>
        <begin position="21"/>
        <end position="89"/>
    </location>
</feature>
<keyword evidence="1" id="KW-0732">Signal</keyword>
<dbReference type="AlphaFoldDB" id="A0A0C6G117"/>
<dbReference type="EMBL" id="AP014705">
    <property type="protein sequence ID" value="BAQ49505.1"/>
    <property type="molecule type" value="Genomic_DNA"/>
</dbReference>
<reference evidence="2 3" key="1">
    <citation type="journal article" date="2015" name="Genome Announc.">
        <title>Complete Genome Sequence of Methylobacterium aquaticum Strain 22A, Isolated from Racomitrium japonicum Moss.</title>
        <authorList>
            <person name="Tani A."/>
            <person name="Ogura Y."/>
            <person name="Hayashi T."/>
            <person name="Kimbara K."/>
        </authorList>
    </citation>
    <scope>NUCLEOTIDE SEQUENCE [LARGE SCALE GENOMIC DNA]</scope>
    <source>
        <strain evidence="2 3">MA-22A</strain>
        <plasmid evidence="3">Plasmid pMaq22A_1p DNA</plasmid>
    </source>
</reference>
<evidence type="ECO:0000313" key="2">
    <source>
        <dbReference type="EMBL" id="BAQ49505.1"/>
    </source>
</evidence>
<dbReference type="KEGG" id="maqu:Maq22A_1p36505"/>
<geneLocation type="plasmid" evidence="3">
    <name>pMaq22A_1p DNA</name>
</geneLocation>
<keyword evidence="2" id="KW-0614">Plasmid</keyword>
<sequence length="89" mass="8770">MIRCLAGLVATLLCASSAFAEAPPLKAPGVPFGTGTQPVAIYDKDGNVVGSAGSLPTTPAPLTAGSAVVPLPQGTATQLSTAGLKRFSF</sequence>
<accession>A0A0C6G117</accession>
<evidence type="ECO:0000313" key="3">
    <source>
        <dbReference type="Proteomes" id="UP000061432"/>
    </source>
</evidence>
<dbReference type="PATRIC" id="fig|270351.10.peg.6582"/>
<proteinExistence type="predicted"/>
<reference evidence="3" key="2">
    <citation type="submission" date="2015-01" db="EMBL/GenBank/DDBJ databases">
        <title>Complete genome sequence of Methylobacterium aquaticum strain 22A.</title>
        <authorList>
            <person name="Tani A."/>
            <person name="Ogura Y."/>
            <person name="Hayashi T."/>
        </authorList>
    </citation>
    <scope>NUCLEOTIDE SEQUENCE [LARGE SCALE GENOMIC DNA]</scope>
    <source>
        <strain evidence="3">MA-22A</strain>
        <plasmid evidence="3">Plasmid pMaq22A_1p DNA</plasmid>
    </source>
</reference>
<feature type="signal peptide" evidence="1">
    <location>
        <begin position="1"/>
        <end position="20"/>
    </location>
</feature>
<name>A0A0C6G117_9HYPH</name>